<dbReference type="EMBL" id="JBANQN010000009">
    <property type="protein sequence ID" value="KAK6779707.1"/>
    <property type="molecule type" value="Genomic_DNA"/>
</dbReference>
<organism evidence="1 2">
    <name type="scientific">Solanum bulbocastanum</name>
    <name type="common">Wild potato</name>
    <dbReference type="NCBI Taxonomy" id="147425"/>
    <lineage>
        <taxon>Eukaryota</taxon>
        <taxon>Viridiplantae</taxon>
        <taxon>Streptophyta</taxon>
        <taxon>Embryophyta</taxon>
        <taxon>Tracheophyta</taxon>
        <taxon>Spermatophyta</taxon>
        <taxon>Magnoliopsida</taxon>
        <taxon>eudicotyledons</taxon>
        <taxon>Gunneridae</taxon>
        <taxon>Pentapetalae</taxon>
        <taxon>asterids</taxon>
        <taxon>lamiids</taxon>
        <taxon>Solanales</taxon>
        <taxon>Solanaceae</taxon>
        <taxon>Solanoideae</taxon>
        <taxon>Solaneae</taxon>
        <taxon>Solanum</taxon>
    </lineage>
</organism>
<evidence type="ECO:0000313" key="2">
    <source>
        <dbReference type="Proteomes" id="UP001371456"/>
    </source>
</evidence>
<sequence length="19" mass="2421">MLYNQCWLLYFTDFSLCFL</sequence>
<dbReference type="AlphaFoldDB" id="A0AAN8T6A7"/>
<keyword evidence="2" id="KW-1185">Reference proteome</keyword>
<accession>A0AAN8T6A7</accession>
<evidence type="ECO:0000313" key="1">
    <source>
        <dbReference type="EMBL" id="KAK6779707.1"/>
    </source>
</evidence>
<dbReference type="Proteomes" id="UP001371456">
    <property type="component" value="Unassembled WGS sequence"/>
</dbReference>
<reference evidence="1 2" key="1">
    <citation type="submission" date="2024-02" db="EMBL/GenBank/DDBJ databases">
        <title>de novo genome assembly of Solanum bulbocastanum strain 11H21.</title>
        <authorList>
            <person name="Hosaka A.J."/>
        </authorList>
    </citation>
    <scope>NUCLEOTIDE SEQUENCE [LARGE SCALE GENOMIC DNA]</scope>
    <source>
        <tissue evidence="1">Young leaves</tissue>
    </source>
</reference>
<name>A0AAN8T6A7_SOLBU</name>
<gene>
    <name evidence="1" type="ORF">RDI58_021891</name>
</gene>
<comment type="caution">
    <text evidence="1">The sequence shown here is derived from an EMBL/GenBank/DDBJ whole genome shotgun (WGS) entry which is preliminary data.</text>
</comment>
<proteinExistence type="predicted"/>
<protein>
    <submittedName>
        <fullName evidence="1">Uncharacterized protein</fullName>
    </submittedName>
</protein>